<reference evidence="2 3" key="1">
    <citation type="submission" date="2021-12" db="EMBL/GenBank/DDBJ databases">
        <title>Genome sequence of Kibdelosporangium philippinense ATCC 49844.</title>
        <authorList>
            <person name="Fedorov E.A."/>
            <person name="Omeragic M."/>
            <person name="Shalygina K.F."/>
            <person name="Maclea K.S."/>
        </authorList>
    </citation>
    <scope>NUCLEOTIDE SEQUENCE [LARGE SCALE GENOMIC DNA]</scope>
    <source>
        <strain evidence="2 3">ATCC 49844</strain>
    </source>
</reference>
<sequence length="51" mass="6201">MGRELTPEERRRKIDEIFGDVLPDTTKDEREPDPEQRDEDWYLRNKPPHHG</sequence>
<dbReference type="EMBL" id="JAJVCN010000003">
    <property type="protein sequence ID" value="MCE7008805.1"/>
    <property type="molecule type" value="Genomic_DNA"/>
</dbReference>
<protein>
    <recommendedName>
        <fullName evidence="4">Antitoxin VapB</fullName>
    </recommendedName>
</protein>
<comment type="caution">
    <text evidence="2">The sequence shown here is derived from an EMBL/GenBank/DDBJ whole genome shotgun (WGS) entry which is preliminary data.</text>
</comment>
<feature type="compositionally biased region" description="Basic and acidic residues" evidence="1">
    <location>
        <begin position="25"/>
        <end position="43"/>
    </location>
</feature>
<evidence type="ECO:0008006" key="4">
    <source>
        <dbReference type="Google" id="ProtNLM"/>
    </source>
</evidence>
<feature type="region of interest" description="Disordered" evidence="1">
    <location>
        <begin position="1"/>
        <end position="51"/>
    </location>
</feature>
<accession>A0ABS8ZLX5</accession>
<dbReference type="Proteomes" id="UP001521150">
    <property type="component" value="Unassembled WGS sequence"/>
</dbReference>
<evidence type="ECO:0000313" key="2">
    <source>
        <dbReference type="EMBL" id="MCE7008805.1"/>
    </source>
</evidence>
<keyword evidence="3" id="KW-1185">Reference proteome</keyword>
<feature type="compositionally biased region" description="Basic and acidic residues" evidence="1">
    <location>
        <begin position="1"/>
        <end position="16"/>
    </location>
</feature>
<evidence type="ECO:0000256" key="1">
    <source>
        <dbReference type="SAM" id="MobiDB-lite"/>
    </source>
</evidence>
<dbReference type="RefSeq" id="WP_233730270.1">
    <property type="nucleotide sequence ID" value="NZ_JAJVCN010000003.1"/>
</dbReference>
<organism evidence="2 3">
    <name type="scientific">Kibdelosporangium philippinense</name>
    <dbReference type="NCBI Taxonomy" id="211113"/>
    <lineage>
        <taxon>Bacteria</taxon>
        <taxon>Bacillati</taxon>
        <taxon>Actinomycetota</taxon>
        <taxon>Actinomycetes</taxon>
        <taxon>Pseudonocardiales</taxon>
        <taxon>Pseudonocardiaceae</taxon>
        <taxon>Kibdelosporangium</taxon>
    </lineage>
</organism>
<gene>
    <name evidence="2" type="ORF">LWC34_39245</name>
</gene>
<proteinExistence type="predicted"/>
<name>A0ABS8ZLX5_9PSEU</name>
<evidence type="ECO:0000313" key="3">
    <source>
        <dbReference type="Proteomes" id="UP001521150"/>
    </source>
</evidence>